<dbReference type="Pfam" id="PF00001">
    <property type="entry name" value="7tm_1"/>
    <property type="match status" value="1"/>
</dbReference>
<feature type="transmembrane region" description="Helical" evidence="6">
    <location>
        <begin position="139"/>
        <end position="162"/>
    </location>
</feature>
<organism evidence="8 9">
    <name type="scientific">Hippocampus comes</name>
    <name type="common">Tiger tail seahorse</name>
    <dbReference type="NCBI Taxonomy" id="109280"/>
    <lineage>
        <taxon>Eukaryota</taxon>
        <taxon>Metazoa</taxon>
        <taxon>Chordata</taxon>
        <taxon>Craniata</taxon>
        <taxon>Vertebrata</taxon>
        <taxon>Euteleostomi</taxon>
        <taxon>Actinopterygii</taxon>
        <taxon>Neopterygii</taxon>
        <taxon>Teleostei</taxon>
        <taxon>Neoteleostei</taxon>
        <taxon>Acanthomorphata</taxon>
        <taxon>Syngnathiaria</taxon>
        <taxon>Syngnathiformes</taxon>
        <taxon>Syngnathoidei</taxon>
        <taxon>Syngnathidae</taxon>
        <taxon>Hippocampus</taxon>
    </lineage>
</organism>
<evidence type="ECO:0000256" key="5">
    <source>
        <dbReference type="SAM" id="MobiDB-lite"/>
    </source>
</evidence>
<dbReference type="Ensembl" id="ENSHCOT00000019484.1">
    <property type="protein sequence ID" value="ENSHCOP00000012443.1"/>
    <property type="gene ID" value="ENSHCOG00000015454.1"/>
</dbReference>
<dbReference type="PANTHER" id="PTHR26451">
    <property type="entry name" value="G_PROTEIN_RECEP_F1_2 DOMAIN-CONTAINING PROTEIN"/>
    <property type="match status" value="1"/>
</dbReference>
<comment type="subcellular location">
    <subcellularLocation>
        <location evidence="1">Membrane</location>
    </subcellularLocation>
</comment>
<proteinExistence type="predicted"/>
<feature type="domain" description="G-protein coupled receptors family 1 profile" evidence="7">
    <location>
        <begin position="39"/>
        <end position="284"/>
    </location>
</feature>
<dbReference type="InterPro" id="IPR000276">
    <property type="entry name" value="GPCR_Rhodpsn"/>
</dbReference>
<feature type="compositionally biased region" description="Basic and acidic residues" evidence="5">
    <location>
        <begin position="319"/>
        <end position="334"/>
    </location>
</feature>
<dbReference type="RefSeq" id="XP_019735989.1">
    <property type="nucleotide sequence ID" value="XM_019880430.1"/>
</dbReference>
<evidence type="ECO:0000313" key="8">
    <source>
        <dbReference type="Ensembl" id="ENSHCOP00000012443.1"/>
    </source>
</evidence>
<dbReference type="GeneID" id="109522130"/>
<protein>
    <submittedName>
        <fullName evidence="8">Olfactory receptor 51E1-like</fullName>
    </submittedName>
</protein>
<feature type="transmembrane region" description="Helical" evidence="6">
    <location>
        <begin position="27"/>
        <end position="47"/>
    </location>
</feature>
<dbReference type="AlphaFoldDB" id="A0A3Q2Y5Z6"/>
<dbReference type="GO" id="GO:0004984">
    <property type="term" value="F:olfactory receptor activity"/>
    <property type="evidence" value="ECO:0007669"/>
    <property type="project" value="TreeGrafter"/>
</dbReference>
<accession>A0A3Q2Y5Z6</accession>
<keyword evidence="2 6" id="KW-0812">Transmembrane</keyword>
<dbReference type="SUPFAM" id="SSF81321">
    <property type="entry name" value="Family A G protein-coupled receptor-like"/>
    <property type="match status" value="1"/>
</dbReference>
<dbReference type="InterPro" id="IPR017452">
    <property type="entry name" value="GPCR_Rhodpsn_7TM"/>
</dbReference>
<evidence type="ECO:0000259" key="7">
    <source>
        <dbReference type="PROSITE" id="PS50262"/>
    </source>
</evidence>
<keyword evidence="3 6" id="KW-1133">Transmembrane helix</keyword>
<evidence type="ECO:0000256" key="3">
    <source>
        <dbReference type="ARBA" id="ARBA00022989"/>
    </source>
</evidence>
<feature type="transmembrane region" description="Helical" evidence="6">
    <location>
        <begin position="86"/>
        <end position="104"/>
    </location>
</feature>
<sequence>MSGIASANASAVIQYRDSLGKAVAKNLLVLVMGLSINYINFGLMYTFCKHQIFYWDPRYILFFHLVVNDMIQMSLSVILFVISYTLYRIAVFVCAPLLLIAVTATENTPLNLACMAAECYVSVCLPLHHARICTVRRTLLLIALIWTASLVSTLPDLFVTLATEPLEFFSSRVFCIRQNVFPNPLLVRKQELSYICYQLLVWSVIFFTYFKILFAVQSVSKDAKKARRTVVLHGVQVLLCMTTYVAPVLKEALLGWFPENYPDTLFACYLIVQVLPRAISPMIYGVRDKCFRKYLKRYLFCKSGADSAEMTSKNNKTNARSDNKDQRREQQQTH</sequence>
<keyword evidence="9" id="KW-1185">Reference proteome</keyword>
<evidence type="ECO:0000256" key="2">
    <source>
        <dbReference type="ARBA" id="ARBA00022692"/>
    </source>
</evidence>
<evidence type="ECO:0000256" key="6">
    <source>
        <dbReference type="SAM" id="Phobius"/>
    </source>
</evidence>
<dbReference type="InterPro" id="IPR052921">
    <property type="entry name" value="GPCR1_Superfamily_Member"/>
</dbReference>
<evidence type="ECO:0000256" key="1">
    <source>
        <dbReference type="ARBA" id="ARBA00004370"/>
    </source>
</evidence>
<feature type="transmembrane region" description="Helical" evidence="6">
    <location>
        <begin position="264"/>
        <end position="286"/>
    </location>
</feature>
<reference evidence="8" key="1">
    <citation type="submission" date="2025-08" db="UniProtKB">
        <authorList>
            <consortium name="Ensembl"/>
        </authorList>
    </citation>
    <scope>IDENTIFICATION</scope>
</reference>
<dbReference type="Gene3D" id="1.20.1070.10">
    <property type="entry name" value="Rhodopsin 7-helix transmembrane proteins"/>
    <property type="match status" value="1"/>
</dbReference>
<dbReference type="PROSITE" id="PS50262">
    <property type="entry name" value="G_PROTEIN_RECEP_F1_2"/>
    <property type="match status" value="1"/>
</dbReference>
<dbReference type="CDD" id="cd00637">
    <property type="entry name" value="7tm_classA_rhodopsin-like"/>
    <property type="match status" value="1"/>
</dbReference>
<feature type="transmembrane region" description="Helical" evidence="6">
    <location>
        <begin position="192"/>
        <end position="210"/>
    </location>
</feature>
<dbReference type="GO" id="GO:0016020">
    <property type="term" value="C:membrane"/>
    <property type="evidence" value="ECO:0007669"/>
    <property type="project" value="UniProtKB-SubCell"/>
</dbReference>
<name>A0A3Q2Y5Z6_HIPCM</name>
<reference evidence="8" key="2">
    <citation type="submission" date="2025-09" db="UniProtKB">
        <authorList>
            <consortium name="Ensembl"/>
        </authorList>
    </citation>
    <scope>IDENTIFICATION</scope>
</reference>
<dbReference type="PANTHER" id="PTHR26451:SF998">
    <property type="entry name" value="ODORANT RECEPTOR-RELATED"/>
    <property type="match status" value="1"/>
</dbReference>
<dbReference type="OMA" id="CKQQIFY"/>
<feature type="region of interest" description="Disordered" evidence="5">
    <location>
        <begin position="308"/>
        <end position="334"/>
    </location>
</feature>
<dbReference type="FunFam" id="1.20.1070.10:FF:000096">
    <property type="entry name" value="Odorant receptor 131-2"/>
    <property type="match status" value="1"/>
</dbReference>
<evidence type="ECO:0000256" key="4">
    <source>
        <dbReference type="ARBA" id="ARBA00023136"/>
    </source>
</evidence>
<feature type="compositionally biased region" description="Polar residues" evidence="5">
    <location>
        <begin position="309"/>
        <end position="318"/>
    </location>
</feature>
<dbReference type="GeneTree" id="ENSGT00940000161337"/>
<dbReference type="Proteomes" id="UP000264820">
    <property type="component" value="Unplaced"/>
</dbReference>
<feature type="transmembrane region" description="Helical" evidence="6">
    <location>
        <begin position="230"/>
        <end position="249"/>
    </location>
</feature>
<dbReference type="KEGG" id="hcq:109522130"/>
<feature type="transmembrane region" description="Helical" evidence="6">
    <location>
        <begin position="59"/>
        <end position="81"/>
    </location>
</feature>
<keyword evidence="4 6" id="KW-0472">Membrane</keyword>
<evidence type="ECO:0000313" key="9">
    <source>
        <dbReference type="Proteomes" id="UP000264820"/>
    </source>
</evidence>
<dbReference type="GO" id="GO:0005549">
    <property type="term" value="F:odorant binding"/>
    <property type="evidence" value="ECO:0007669"/>
    <property type="project" value="TreeGrafter"/>
</dbReference>
<dbReference type="GO" id="GO:0004930">
    <property type="term" value="F:G protein-coupled receptor activity"/>
    <property type="evidence" value="ECO:0007669"/>
    <property type="project" value="InterPro"/>
</dbReference>
<dbReference type="OrthoDB" id="8937503at2759"/>